<evidence type="ECO:0000313" key="1">
    <source>
        <dbReference type="EMBL" id="AIU71134.1"/>
    </source>
</evidence>
<protein>
    <submittedName>
        <fullName evidence="1">Uncharacterized protein</fullName>
    </submittedName>
</protein>
<sequence>MNRAQTNKATTPRSGGRILNKNTLSAQCYPRHACPLRESLLMHLHEPTRTAPALALGGKNNI</sequence>
<name>A0A097QXC7_HAFAL</name>
<dbReference type="Proteomes" id="UP000029986">
    <property type="component" value="Chromosome"/>
</dbReference>
<gene>
    <name evidence="1" type="ORF">AT03_01095</name>
</gene>
<organism evidence="1 2">
    <name type="scientific">Hafnia alvei FB1</name>
    <dbReference type="NCBI Taxonomy" id="1453496"/>
    <lineage>
        <taxon>Bacteria</taxon>
        <taxon>Pseudomonadati</taxon>
        <taxon>Pseudomonadota</taxon>
        <taxon>Gammaproteobacteria</taxon>
        <taxon>Enterobacterales</taxon>
        <taxon>Hafniaceae</taxon>
        <taxon>Hafnia</taxon>
    </lineage>
</organism>
<dbReference type="KEGG" id="hav:AT03_01095"/>
<reference evidence="1 2" key="1">
    <citation type="journal article" date="2014" name="Gut Pathog.">
        <title>Gene clusters of Hafnia alvei strain FB1 important in survival and pathogenesis: a draft genome perspective.</title>
        <authorList>
            <person name="Tan J.Y."/>
            <person name="Yin W.F."/>
            <person name="Chan K.G."/>
        </authorList>
    </citation>
    <scope>NUCLEOTIDE SEQUENCE [LARGE SCALE GENOMIC DNA]</scope>
    <source>
        <strain evidence="1 2">FB1</strain>
    </source>
</reference>
<dbReference type="AlphaFoldDB" id="A0A097QXC7"/>
<accession>A0A097QXC7</accession>
<dbReference type="PATRIC" id="fig|1453496.5.peg.224"/>
<keyword evidence="2" id="KW-1185">Reference proteome</keyword>
<dbReference type="HOGENOM" id="CLU_2897917_0_0_6"/>
<dbReference type="EMBL" id="CP009706">
    <property type="protein sequence ID" value="AIU71134.1"/>
    <property type="molecule type" value="Genomic_DNA"/>
</dbReference>
<evidence type="ECO:0000313" key="2">
    <source>
        <dbReference type="Proteomes" id="UP000029986"/>
    </source>
</evidence>
<proteinExistence type="predicted"/>